<keyword evidence="3" id="KW-1185">Reference proteome</keyword>
<comment type="caution">
    <text evidence="2">The sequence shown here is derived from an EMBL/GenBank/DDBJ whole genome shotgun (WGS) entry which is preliminary data.</text>
</comment>
<feature type="compositionally biased region" description="Acidic residues" evidence="1">
    <location>
        <begin position="313"/>
        <end position="326"/>
    </location>
</feature>
<sequence>MARDDGASFAAQLVSHPSEQTLCCRLRLQDLGLAEALEDNLKSQSEPRPETDEEKELKELAAKARAKAQGTDSSPPDPVQEQQHEVKPKANLEHQASEPWAVGMAAASAALAAGAPCAASAKRGVEAALAVGRQQGMPAERLEELVMELAAKVVIDDLLMSSKPAEAVAAEAAKASDEAGAAAGAPMWKRAMKAAEAASNGVMQAWAQNPDALTEEVVNVVTKATSNASGTQLQDLLSRIESGVAAARRRLDRESGAAGDREVSAVRVDPGPEVRIKTDQKGFAKAAAQGSQGVDFTSLDSPIQAESKVTEDATSEESISSDDDDDAQPKEKSKAKPKAKPEAKLQARPEALAAPTLAADSSRLRTSPLSDRDDRHHERIEQLQRGPRAVDASRGSDEPDLMWPRTGRPKSLARAADQDIKLTEATSEETIAVPSSPVRESPYEPAWKRKDLHKELEEISEIEAHAIAIRQSLQDLKDEYEGADVDAEAAALMLELKGRHVSEI</sequence>
<feature type="compositionally biased region" description="Basic and acidic residues" evidence="1">
    <location>
        <begin position="370"/>
        <end position="382"/>
    </location>
</feature>
<organism evidence="2 3">
    <name type="scientific">Durusdinium trenchii</name>
    <dbReference type="NCBI Taxonomy" id="1381693"/>
    <lineage>
        <taxon>Eukaryota</taxon>
        <taxon>Sar</taxon>
        <taxon>Alveolata</taxon>
        <taxon>Dinophyceae</taxon>
        <taxon>Suessiales</taxon>
        <taxon>Symbiodiniaceae</taxon>
        <taxon>Durusdinium</taxon>
    </lineage>
</organism>
<evidence type="ECO:0000313" key="3">
    <source>
        <dbReference type="Proteomes" id="UP001642484"/>
    </source>
</evidence>
<protein>
    <submittedName>
        <fullName evidence="2">Uncharacterized protein</fullName>
    </submittedName>
</protein>
<evidence type="ECO:0000313" key="2">
    <source>
        <dbReference type="EMBL" id="CAK9066136.1"/>
    </source>
</evidence>
<dbReference type="EMBL" id="CAXAMN010022073">
    <property type="protein sequence ID" value="CAK9066136.1"/>
    <property type="molecule type" value="Genomic_DNA"/>
</dbReference>
<feature type="region of interest" description="Disordered" evidence="1">
    <location>
        <begin position="286"/>
        <end position="446"/>
    </location>
</feature>
<accession>A0ABP0NRC5</accession>
<evidence type="ECO:0000256" key="1">
    <source>
        <dbReference type="SAM" id="MobiDB-lite"/>
    </source>
</evidence>
<feature type="compositionally biased region" description="Polar residues" evidence="1">
    <location>
        <begin position="289"/>
        <end position="301"/>
    </location>
</feature>
<reference evidence="2 3" key="1">
    <citation type="submission" date="2024-02" db="EMBL/GenBank/DDBJ databases">
        <authorList>
            <person name="Chen Y."/>
            <person name="Shah S."/>
            <person name="Dougan E. K."/>
            <person name="Thang M."/>
            <person name="Chan C."/>
        </authorList>
    </citation>
    <scope>NUCLEOTIDE SEQUENCE [LARGE SCALE GENOMIC DNA]</scope>
</reference>
<proteinExistence type="predicted"/>
<feature type="region of interest" description="Disordered" evidence="1">
    <location>
        <begin position="39"/>
        <end position="89"/>
    </location>
</feature>
<gene>
    <name evidence="2" type="ORF">CCMP2556_LOCUS32475</name>
</gene>
<feature type="compositionally biased region" description="Basic and acidic residues" evidence="1">
    <location>
        <begin position="327"/>
        <end position="347"/>
    </location>
</feature>
<feature type="compositionally biased region" description="Basic and acidic residues" evidence="1">
    <location>
        <begin position="39"/>
        <end position="62"/>
    </location>
</feature>
<feature type="region of interest" description="Disordered" evidence="1">
    <location>
        <begin position="250"/>
        <end position="273"/>
    </location>
</feature>
<name>A0ABP0NRC5_9DINO</name>
<dbReference type="Proteomes" id="UP001642484">
    <property type="component" value="Unassembled WGS sequence"/>
</dbReference>